<proteinExistence type="predicted"/>
<keyword evidence="2" id="KW-1185">Reference proteome</keyword>
<comment type="caution">
    <text evidence="1">The sequence shown here is derived from an EMBL/GenBank/DDBJ whole genome shotgun (WGS) entry which is preliminary data.</text>
</comment>
<evidence type="ECO:0000313" key="1">
    <source>
        <dbReference type="EMBL" id="KAG6472534.1"/>
    </source>
</evidence>
<sequence length="186" mass="21477">MLDHLFPNNNLSISAKCDGQNGVPKPTQSVRGNGGVVSTYFCISSTRVFKAFDQRVNTDREKWRPCKYRSEAEDDDDDKFYSVSATTGTVAVEGRRINNTTVKMPMMWRKKCRIVELRLDLQLEITILARVWGSTCGEKLNQREKKRSSLLAVEREDEILPTRRGEGRRDPPCLLRRRKNLQREKV</sequence>
<name>A0A8J5EV95_ZINOF</name>
<dbReference type="EMBL" id="JACMSC010000020">
    <property type="protein sequence ID" value="KAG6472534.1"/>
    <property type="molecule type" value="Genomic_DNA"/>
</dbReference>
<organism evidence="1 2">
    <name type="scientific">Zingiber officinale</name>
    <name type="common">Ginger</name>
    <name type="synonym">Amomum zingiber</name>
    <dbReference type="NCBI Taxonomy" id="94328"/>
    <lineage>
        <taxon>Eukaryota</taxon>
        <taxon>Viridiplantae</taxon>
        <taxon>Streptophyta</taxon>
        <taxon>Embryophyta</taxon>
        <taxon>Tracheophyta</taxon>
        <taxon>Spermatophyta</taxon>
        <taxon>Magnoliopsida</taxon>
        <taxon>Liliopsida</taxon>
        <taxon>Zingiberales</taxon>
        <taxon>Zingiberaceae</taxon>
        <taxon>Zingiber</taxon>
    </lineage>
</organism>
<accession>A0A8J5EV95</accession>
<gene>
    <name evidence="1" type="ORF">ZIOFF_070000</name>
</gene>
<reference evidence="1 2" key="1">
    <citation type="submission" date="2020-08" db="EMBL/GenBank/DDBJ databases">
        <title>Plant Genome Project.</title>
        <authorList>
            <person name="Zhang R.-G."/>
        </authorList>
    </citation>
    <scope>NUCLEOTIDE SEQUENCE [LARGE SCALE GENOMIC DNA]</scope>
    <source>
        <tissue evidence="1">Rhizome</tissue>
    </source>
</reference>
<protein>
    <submittedName>
        <fullName evidence="1">Uncharacterized protein</fullName>
    </submittedName>
</protein>
<dbReference type="Proteomes" id="UP000734854">
    <property type="component" value="Unassembled WGS sequence"/>
</dbReference>
<evidence type="ECO:0000313" key="2">
    <source>
        <dbReference type="Proteomes" id="UP000734854"/>
    </source>
</evidence>
<dbReference type="AlphaFoldDB" id="A0A8J5EV95"/>